<dbReference type="EMBL" id="HG719821">
    <property type="protein sequence ID" value="CDJ58742.1"/>
    <property type="molecule type" value="Genomic_DNA"/>
</dbReference>
<dbReference type="Gene3D" id="3.60.21.10">
    <property type="match status" value="1"/>
</dbReference>
<dbReference type="OrthoDB" id="45007at2759"/>
<sequence>AKYIFLLQHHQFYWRHWEEPDDSTTKIEVRQMKIVRASFHGHLHSDSDLKDEEIQQIVTSSCGFATNDGRPGWRLVQVDAESVEHKFIPVEWKTKEYPFLPPRFS</sequence>
<protein>
    <submittedName>
        <fullName evidence="1">Uncharacterized protein</fullName>
    </submittedName>
</protein>
<gene>
    <name evidence="1" type="ORF">EMWEY_00053050</name>
</gene>
<dbReference type="RefSeq" id="XP_013335390.1">
    <property type="nucleotide sequence ID" value="XM_013479936.1"/>
</dbReference>
<dbReference type="Proteomes" id="UP000030763">
    <property type="component" value="Unassembled WGS sequence"/>
</dbReference>
<dbReference type="InterPro" id="IPR029052">
    <property type="entry name" value="Metallo-depent_PP-like"/>
</dbReference>
<name>U6M3D1_EIMMA</name>
<feature type="non-terminal residue" evidence="1">
    <location>
        <position position="1"/>
    </location>
</feature>
<organism evidence="1 2">
    <name type="scientific">Eimeria maxima</name>
    <name type="common">Coccidian parasite</name>
    <dbReference type="NCBI Taxonomy" id="5804"/>
    <lineage>
        <taxon>Eukaryota</taxon>
        <taxon>Sar</taxon>
        <taxon>Alveolata</taxon>
        <taxon>Apicomplexa</taxon>
        <taxon>Conoidasida</taxon>
        <taxon>Coccidia</taxon>
        <taxon>Eucoccidiorida</taxon>
        <taxon>Eimeriorina</taxon>
        <taxon>Eimeriidae</taxon>
        <taxon>Eimeria</taxon>
    </lineage>
</organism>
<dbReference type="SUPFAM" id="SSF56300">
    <property type="entry name" value="Metallo-dependent phosphatases"/>
    <property type="match status" value="1"/>
</dbReference>
<accession>U6M3D1</accession>
<reference evidence="1" key="1">
    <citation type="submission" date="2013-10" db="EMBL/GenBank/DDBJ databases">
        <title>Genomic analysis of the causative agents of coccidiosis in chickens.</title>
        <authorList>
            <person name="Reid A.J."/>
            <person name="Blake D."/>
            <person name="Billington K."/>
            <person name="Browne H."/>
            <person name="Dunn M."/>
            <person name="Hung S."/>
            <person name="Kawahara F."/>
            <person name="Miranda-Saavedra D."/>
            <person name="Mourier T."/>
            <person name="Nagra H."/>
            <person name="Otto T.D."/>
            <person name="Rawlings N."/>
            <person name="Sanchez A."/>
            <person name="Sanders M."/>
            <person name="Subramaniam C."/>
            <person name="Tay Y."/>
            <person name="Dear P."/>
            <person name="Doerig C."/>
            <person name="Gruber A."/>
            <person name="Parkinson J."/>
            <person name="Shirley M."/>
            <person name="Wan K.L."/>
            <person name="Berriman M."/>
            <person name="Tomley F."/>
            <person name="Pain A."/>
        </authorList>
    </citation>
    <scope>NUCLEOTIDE SEQUENCE [LARGE SCALE GENOMIC DNA]</scope>
    <source>
        <strain evidence="1">Weybridge</strain>
    </source>
</reference>
<dbReference type="VEuPathDB" id="ToxoDB:EMWEY_00053050"/>
<reference evidence="1" key="2">
    <citation type="submission" date="2013-10" db="EMBL/GenBank/DDBJ databases">
        <authorList>
            <person name="Aslett M."/>
        </authorList>
    </citation>
    <scope>NUCLEOTIDE SEQUENCE [LARGE SCALE GENOMIC DNA]</scope>
    <source>
        <strain evidence="1">Weybridge</strain>
    </source>
</reference>
<evidence type="ECO:0000313" key="2">
    <source>
        <dbReference type="Proteomes" id="UP000030763"/>
    </source>
</evidence>
<dbReference type="GeneID" id="25339291"/>
<keyword evidence="2" id="KW-1185">Reference proteome</keyword>
<proteinExistence type="predicted"/>
<dbReference type="AlphaFoldDB" id="U6M3D1"/>
<evidence type="ECO:0000313" key="1">
    <source>
        <dbReference type="EMBL" id="CDJ58742.1"/>
    </source>
</evidence>